<evidence type="ECO:0000313" key="6">
    <source>
        <dbReference type="Proteomes" id="UP000005017"/>
    </source>
</evidence>
<keyword evidence="2 3" id="KW-0690">Ribosome biogenesis</keyword>
<dbReference type="GO" id="GO:0005829">
    <property type="term" value="C:cytosol"/>
    <property type="evidence" value="ECO:0007669"/>
    <property type="project" value="TreeGrafter"/>
</dbReference>
<dbReference type="HAMAP" id="MF_01077">
    <property type="entry name" value="RimP"/>
    <property type="match status" value="1"/>
</dbReference>
<dbReference type="STRING" id="679192.HMPREF9013_0315"/>
<organism evidence="5 6">
    <name type="scientific">Bulleidia extructa W1219</name>
    <dbReference type="NCBI Taxonomy" id="679192"/>
    <lineage>
        <taxon>Bacteria</taxon>
        <taxon>Bacillati</taxon>
        <taxon>Bacillota</taxon>
        <taxon>Erysipelotrichia</taxon>
        <taxon>Erysipelotrichales</taxon>
        <taxon>Erysipelotrichaceae</taxon>
        <taxon>Bulleidia</taxon>
    </lineage>
</organism>
<dbReference type="PANTHER" id="PTHR33867:SF1">
    <property type="entry name" value="RIBOSOME MATURATION FACTOR RIMP"/>
    <property type="match status" value="1"/>
</dbReference>
<dbReference type="PANTHER" id="PTHR33867">
    <property type="entry name" value="RIBOSOME MATURATION FACTOR RIMP"/>
    <property type="match status" value="1"/>
</dbReference>
<dbReference type="SUPFAM" id="SSF75420">
    <property type="entry name" value="YhbC-like, N-terminal domain"/>
    <property type="match status" value="1"/>
</dbReference>
<dbReference type="OrthoDB" id="9805006at2"/>
<proteinExistence type="inferred from homology"/>
<dbReference type="Gene3D" id="2.30.30.180">
    <property type="entry name" value="Ribosome maturation factor RimP, C-terminal domain"/>
    <property type="match status" value="1"/>
</dbReference>
<dbReference type="InterPro" id="IPR003728">
    <property type="entry name" value="Ribosome_maturation_RimP"/>
</dbReference>
<evidence type="ECO:0000259" key="4">
    <source>
        <dbReference type="Pfam" id="PF02576"/>
    </source>
</evidence>
<dbReference type="GO" id="GO:0006412">
    <property type="term" value="P:translation"/>
    <property type="evidence" value="ECO:0007669"/>
    <property type="project" value="TreeGrafter"/>
</dbReference>
<dbReference type="RefSeq" id="WP_006627391.1">
    <property type="nucleotide sequence ID" value="NZ_ADFR01000014.1"/>
</dbReference>
<dbReference type="AlphaFoldDB" id="D2MPS8"/>
<dbReference type="Pfam" id="PF02576">
    <property type="entry name" value="RimP_N"/>
    <property type="match status" value="1"/>
</dbReference>
<dbReference type="InterPro" id="IPR035956">
    <property type="entry name" value="RimP_N_sf"/>
</dbReference>
<evidence type="ECO:0000256" key="1">
    <source>
        <dbReference type="ARBA" id="ARBA00022490"/>
    </source>
</evidence>
<comment type="subcellular location">
    <subcellularLocation>
        <location evidence="3">Cytoplasm</location>
    </subcellularLocation>
</comment>
<evidence type="ECO:0000256" key="2">
    <source>
        <dbReference type="ARBA" id="ARBA00022517"/>
    </source>
</evidence>
<dbReference type="eggNOG" id="COG0779">
    <property type="taxonomic scope" value="Bacteria"/>
</dbReference>
<gene>
    <name evidence="3" type="primary">rimP</name>
    <name evidence="5" type="ORF">HMPREF9013_0315</name>
</gene>
<feature type="domain" description="Ribosome maturation factor RimP N-terminal" evidence="4">
    <location>
        <begin position="11"/>
        <end position="81"/>
    </location>
</feature>
<dbReference type="Proteomes" id="UP000005017">
    <property type="component" value="Unassembled WGS sequence"/>
</dbReference>
<name>D2MPS8_9FIRM</name>
<accession>D2MPS8</accession>
<keyword evidence="6" id="KW-1185">Reference proteome</keyword>
<dbReference type="Gene3D" id="3.30.300.70">
    <property type="entry name" value="RimP-like superfamily, N-terminal"/>
    <property type="match status" value="1"/>
</dbReference>
<reference evidence="6" key="1">
    <citation type="submission" date="2009-12" db="EMBL/GenBank/DDBJ databases">
        <title>Sequence of Clostridiales genomosp. BVAB3 str. UPII9-5.</title>
        <authorList>
            <person name="Madupu R."/>
            <person name="Durkin A.S."/>
            <person name="Torralba M."/>
            <person name="Methe B."/>
            <person name="Sutton G.G."/>
            <person name="Strausberg R.L."/>
            <person name="Nelson K.E."/>
        </authorList>
    </citation>
    <scope>NUCLEOTIDE SEQUENCE [LARGE SCALE GENOMIC DNA]</scope>
    <source>
        <strain evidence="6">W1219</strain>
    </source>
</reference>
<dbReference type="EMBL" id="ADFR01000014">
    <property type="protein sequence ID" value="EFC05381.1"/>
    <property type="molecule type" value="Genomic_DNA"/>
</dbReference>
<keyword evidence="1 3" id="KW-0963">Cytoplasm</keyword>
<sequence length="150" mass="17300">MNRIDEIKALVVPALKKQGFEVEEVTWISKERTLQISVHNLQGETDLEACAKASECISDMLDENDLMLEGYTLEVCSPGAEREIQDIHSIQDESYVHVEFKEAMNHHQSLEGYLVPTQEGYELHYREKAVLKKVKLNEENIAFLRYAVKF</sequence>
<comment type="function">
    <text evidence="3">Required for maturation of 30S ribosomal subunits.</text>
</comment>
<comment type="similarity">
    <text evidence="3">Belongs to the RimP family.</text>
</comment>
<evidence type="ECO:0000256" key="3">
    <source>
        <dbReference type="HAMAP-Rule" id="MF_01077"/>
    </source>
</evidence>
<dbReference type="GO" id="GO:0000028">
    <property type="term" value="P:ribosomal small subunit assembly"/>
    <property type="evidence" value="ECO:0007669"/>
    <property type="project" value="TreeGrafter"/>
</dbReference>
<evidence type="ECO:0000313" key="5">
    <source>
        <dbReference type="EMBL" id="EFC05381.1"/>
    </source>
</evidence>
<comment type="caution">
    <text evidence="5">The sequence shown here is derived from an EMBL/GenBank/DDBJ whole genome shotgun (WGS) entry which is preliminary data.</text>
</comment>
<dbReference type="InterPro" id="IPR028989">
    <property type="entry name" value="RimP_N"/>
</dbReference>
<protein>
    <recommendedName>
        <fullName evidence="3">Ribosome maturation factor RimP</fullName>
    </recommendedName>
</protein>